<feature type="region of interest" description="Disordered" evidence="10">
    <location>
        <begin position="488"/>
        <end position="519"/>
    </location>
</feature>
<comment type="function">
    <text evidence="8">Acts as a component of the translation initiation factor 2B (eIF2B) complex, which catalyzes the exchange of GDP for GTP on the eukaryotic initiation factor 2 (eIF2) complex gamma subunit. Its guanine nucleotide exchange factor activity is repressed when bound to eIF2 complex phosphorylated on the alpha subunit, thereby limiting the amount of methionyl-initiator methionine tRNA available to the ribosome and consequently global translation is repressed.</text>
</comment>
<keyword evidence="4" id="KW-0396">Initiation factor</keyword>
<keyword evidence="3" id="KW-0963">Cytoplasm</keyword>
<evidence type="ECO:0000259" key="11">
    <source>
        <dbReference type="Pfam" id="PF00483"/>
    </source>
</evidence>
<dbReference type="SUPFAM" id="SSF53448">
    <property type="entry name" value="Nucleotide-diphospho-sugar transferases"/>
    <property type="match status" value="1"/>
</dbReference>
<accession>A0ABQ8KMM7</accession>
<comment type="subcellular location">
    <subcellularLocation>
        <location evidence="1">Cytoplasm</location>
        <location evidence="1">Cytosol</location>
    </subcellularLocation>
</comment>
<dbReference type="InterPro" id="IPR005835">
    <property type="entry name" value="NTP_transferase_dom"/>
</dbReference>
<dbReference type="RefSeq" id="XP_047781317.1">
    <property type="nucleotide sequence ID" value="XM_047923236.1"/>
</dbReference>
<dbReference type="Gene3D" id="3.90.550.10">
    <property type="entry name" value="Spore Coat Polysaccharide Biosynthesis Protein SpsA, Chain A"/>
    <property type="match status" value="1"/>
</dbReference>
<keyword evidence="5" id="KW-0648">Protein biosynthesis</keyword>
<name>A0ABQ8KMM7_9APHY</name>
<evidence type="ECO:0000256" key="5">
    <source>
        <dbReference type="ARBA" id="ARBA00022917"/>
    </source>
</evidence>
<dbReference type="InterPro" id="IPR056764">
    <property type="entry name" value="LbH_EIF2B3/5"/>
</dbReference>
<evidence type="ECO:0000256" key="3">
    <source>
        <dbReference type="ARBA" id="ARBA00022490"/>
    </source>
</evidence>
<gene>
    <name evidence="13" type="ORF">C8Q71DRAFT_750064</name>
</gene>
<protein>
    <recommendedName>
        <fullName evidence="6">Translation initiation factor eIF2B subunit gamma</fullName>
    </recommendedName>
    <alternativeName>
        <fullName evidence="7">eIF2B GDP-GTP exchange factor subunit gamma</fullName>
    </alternativeName>
</protein>
<evidence type="ECO:0000256" key="4">
    <source>
        <dbReference type="ARBA" id="ARBA00022540"/>
    </source>
</evidence>
<dbReference type="GeneID" id="72003968"/>
<keyword evidence="14" id="KW-1185">Reference proteome</keyword>
<comment type="similarity">
    <text evidence="2">Belongs to the eIF-2B gamma/epsilon subunits family.</text>
</comment>
<dbReference type="Pfam" id="PF25084">
    <property type="entry name" value="LbH_EIF2B"/>
    <property type="match status" value="1"/>
</dbReference>
<evidence type="ECO:0000256" key="1">
    <source>
        <dbReference type="ARBA" id="ARBA00004514"/>
    </source>
</evidence>
<evidence type="ECO:0000313" key="14">
    <source>
        <dbReference type="Proteomes" id="UP000814176"/>
    </source>
</evidence>
<dbReference type="CDD" id="cd04198">
    <property type="entry name" value="eIF-2B_gamma_N"/>
    <property type="match status" value="1"/>
</dbReference>
<evidence type="ECO:0000256" key="8">
    <source>
        <dbReference type="ARBA" id="ARBA00045373"/>
    </source>
</evidence>
<dbReference type="PANTHER" id="PTHR45989">
    <property type="entry name" value="TRANSLATION INITIATION FACTOR EIF-2B SUBUNIT GAMMA"/>
    <property type="match status" value="1"/>
</dbReference>
<comment type="caution">
    <text evidence="13">The sequence shown here is derived from an EMBL/GenBank/DDBJ whole genome shotgun (WGS) entry which is preliminary data.</text>
</comment>
<feature type="compositionally biased region" description="Acidic residues" evidence="10">
    <location>
        <begin position="501"/>
        <end position="519"/>
    </location>
</feature>
<evidence type="ECO:0000256" key="7">
    <source>
        <dbReference type="ARBA" id="ARBA00044229"/>
    </source>
</evidence>
<reference evidence="13 14" key="1">
    <citation type="journal article" date="2021" name="Environ. Microbiol.">
        <title>Gene family expansions and transcriptome signatures uncover fungal adaptations to wood decay.</title>
        <authorList>
            <person name="Hage H."/>
            <person name="Miyauchi S."/>
            <person name="Viragh M."/>
            <person name="Drula E."/>
            <person name="Min B."/>
            <person name="Chaduli D."/>
            <person name="Navarro D."/>
            <person name="Favel A."/>
            <person name="Norest M."/>
            <person name="Lesage-Meessen L."/>
            <person name="Balint B."/>
            <person name="Merenyi Z."/>
            <person name="de Eugenio L."/>
            <person name="Morin E."/>
            <person name="Martinez A.T."/>
            <person name="Baldrian P."/>
            <person name="Stursova M."/>
            <person name="Martinez M.J."/>
            <person name="Novotny C."/>
            <person name="Magnuson J.K."/>
            <person name="Spatafora J.W."/>
            <person name="Maurice S."/>
            <person name="Pangilinan J."/>
            <person name="Andreopoulos W."/>
            <person name="LaButti K."/>
            <person name="Hundley H."/>
            <person name="Na H."/>
            <person name="Kuo A."/>
            <person name="Barry K."/>
            <person name="Lipzen A."/>
            <person name="Henrissat B."/>
            <person name="Riley R."/>
            <person name="Ahrendt S."/>
            <person name="Nagy L.G."/>
            <person name="Grigoriev I.V."/>
            <person name="Martin F."/>
            <person name="Rosso M.N."/>
        </authorList>
    </citation>
    <scope>NUCLEOTIDE SEQUENCE [LARGE SCALE GENOMIC DNA]</scope>
    <source>
        <strain evidence="13 14">CIRM-BRFM 1785</strain>
    </source>
</reference>
<evidence type="ECO:0000256" key="2">
    <source>
        <dbReference type="ARBA" id="ARBA00007878"/>
    </source>
</evidence>
<dbReference type="InterPro" id="IPR029044">
    <property type="entry name" value="Nucleotide-diphossugar_trans"/>
</dbReference>
<organism evidence="13 14">
    <name type="scientific">Rhodofomes roseus</name>
    <dbReference type="NCBI Taxonomy" id="34475"/>
    <lineage>
        <taxon>Eukaryota</taxon>
        <taxon>Fungi</taxon>
        <taxon>Dikarya</taxon>
        <taxon>Basidiomycota</taxon>
        <taxon>Agaricomycotina</taxon>
        <taxon>Agaricomycetes</taxon>
        <taxon>Polyporales</taxon>
        <taxon>Rhodofomes</taxon>
    </lineage>
</organism>
<dbReference type="InterPro" id="IPR051960">
    <property type="entry name" value="eIF2B_gamma"/>
</dbReference>
<evidence type="ECO:0000313" key="13">
    <source>
        <dbReference type="EMBL" id="KAH9839562.1"/>
    </source>
</evidence>
<dbReference type="Proteomes" id="UP000814176">
    <property type="component" value="Unassembled WGS sequence"/>
</dbReference>
<dbReference type="PANTHER" id="PTHR45989:SF1">
    <property type="entry name" value="TRANSLATION INITIATION FACTOR EIF-2B SUBUNIT GAMMA"/>
    <property type="match status" value="1"/>
</dbReference>
<comment type="subunit">
    <text evidence="9">Component of the translation initiation factor 2B (eIF2B) complex which is a heterodecamer of two sets of five different subunits: alpha, beta, gamma, delta and epsilon. Subunits alpha, beta and delta comprise a regulatory subcomplex and subunits epsilon and gamma comprise a catalytic subcomplex. Within the complex, the hexameric regulatory complex resides at the center, with the two heterodimeric catalytic subcomplexes bound on opposite sides.</text>
</comment>
<dbReference type="Pfam" id="PF00483">
    <property type="entry name" value="NTP_transferase"/>
    <property type="match status" value="1"/>
</dbReference>
<evidence type="ECO:0000259" key="12">
    <source>
        <dbReference type="Pfam" id="PF25084"/>
    </source>
</evidence>
<feature type="domain" description="EIF2B subunit epsilon/gamma LbH" evidence="12">
    <location>
        <begin position="390"/>
        <end position="482"/>
    </location>
</feature>
<evidence type="ECO:0000256" key="9">
    <source>
        <dbReference type="ARBA" id="ARBA00046432"/>
    </source>
</evidence>
<dbReference type="CDD" id="cd04652">
    <property type="entry name" value="LbH_eIF2B_gamma_C"/>
    <property type="match status" value="1"/>
</dbReference>
<feature type="domain" description="Nucleotidyl transferase" evidence="11">
    <location>
        <begin position="17"/>
        <end position="153"/>
    </location>
</feature>
<evidence type="ECO:0000256" key="10">
    <source>
        <dbReference type="SAM" id="MobiDB-lite"/>
    </source>
</evidence>
<dbReference type="EMBL" id="JADCUA010000006">
    <property type="protein sequence ID" value="KAH9839562.1"/>
    <property type="molecule type" value="Genomic_DNA"/>
</dbReference>
<sequence>MDFDESSQKLIPPEFLAVVLAGFGNELLPLTGNYGEEPSPKALLPIANKPMLEYPLVWIEQSGIKDVLLICPTSHRAALSNYIQSDSSASFPSLNIDLQTFEESQDLSGGTSTILRHFAHRIQQDFVLLPCDFVPPPSLSLTQILNKFRTESTYDGAIATACFYEGRKPDKGSSADEWGPAPAPTPIVWDERSETLLHIDTPDDADRNGEGLELRMSLLSKYPRVKLSATLLDSHVYACRRQVLDALLEKTSFDSIREEFIPWLCKPQYQRTKLEKYGRVLNPVTNALTQELALKHSTLHSKAPVHLAHEEAFLHSPPSDDQTQEHTKALLLDEDDEEARIPASLRMGLVIHRAQAGYAARANNLHAYLGLNRHFLSQQTYALPSDSESRSKIDPKSTISPDSIVGHSTRVEERTSIKKSVVGKHCVIGKMVKIAGCVIQDHCVIADGAKLDGCILGKGTKVGEKAELSRCVTQCGYEVGAGETVRNEKLDISDWTAAPESSEDDNQSEEEGSSEESDD</sequence>
<proteinExistence type="inferred from homology"/>
<evidence type="ECO:0000256" key="6">
    <source>
        <dbReference type="ARBA" id="ARBA00044196"/>
    </source>
</evidence>
<dbReference type="Gene3D" id="2.160.10.10">
    <property type="entry name" value="Hexapeptide repeat proteins"/>
    <property type="match status" value="1"/>
</dbReference>